<comment type="caution">
    <text evidence="8">The sequence shown here is derived from an EMBL/GenBank/DDBJ whole genome shotgun (WGS) entry which is preliminary data.</text>
</comment>
<dbReference type="PROSITE" id="PS00107">
    <property type="entry name" value="PROTEIN_KINASE_ATP"/>
    <property type="match status" value="1"/>
</dbReference>
<dbReference type="SUPFAM" id="SSF52402">
    <property type="entry name" value="Adenine nucleotide alpha hydrolases-like"/>
    <property type="match status" value="1"/>
</dbReference>
<feature type="region of interest" description="Disordered" evidence="6">
    <location>
        <begin position="324"/>
        <end position="345"/>
    </location>
</feature>
<dbReference type="Pfam" id="PF00069">
    <property type="entry name" value="Pkinase"/>
    <property type="match status" value="1"/>
</dbReference>
<feature type="domain" description="Protein kinase" evidence="7">
    <location>
        <begin position="581"/>
        <end position="858"/>
    </location>
</feature>
<dbReference type="EMBL" id="CM026422">
    <property type="protein sequence ID" value="KAG0586643.1"/>
    <property type="molecule type" value="Genomic_DNA"/>
</dbReference>
<protein>
    <recommendedName>
        <fullName evidence="7">Protein kinase domain-containing protein</fullName>
    </recommendedName>
</protein>
<dbReference type="SUPFAM" id="SSF56112">
    <property type="entry name" value="Protein kinase-like (PK-like)"/>
    <property type="match status" value="1"/>
</dbReference>
<dbReference type="GO" id="GO:0004672">
    <property type="term" value="F:protein kinase activity"/>
    <property type="evidence" value="ECO:0007669"/>
    <property type="project" value="InterPro"/>
</dbReference>
<proteinExistence type="predicted"/>
<dbReference type="PANTHER" id="PTHR47987">
    <property type="entry name" value="OS08G0249100 PROTEIN"/>
    <property type="match status" value="1"/>
</dbReference>
<dbReference type="Proteomes" id="UP000822688">
    <property type="component" value="Chromosome 2"/>
</dbReference>
<keyword evidence="3" id="KW-0418">Kinase</keyword>
<dbReference type="InterPro" id="IPR017441">
    <property type="entry name" value="Protein_kinase_ATP_BS"/>
</dbReference>
<name>A0A8T0IWB5_CERPU</name>
<dbReference type="SMART" id="SM00220">
    <property type="entry name" value="S_TKc"/>
    <property type="match status" value="1"/>
</dbReference>
<evidence type="ECO:0000256" key="5">
    <source>
        <dbReference type="PROSITE-ProRule" id="PRU10141"/>
    </source>
</evidence>
<dbReference type="InterPro" id="IPR011009">
    <property type="entry name" value="Kinase-like_dom_sf"/>
</dbReference>
<feature type="region of interest" description="Disordered" evidence="6">
    <location>
        <begin position="377"/>
        <end position="404"/>
    </location>
</feature>
<feature type="region of interest" description="Disordered" evidence="6">
    <location>
        <begin position="225"/>
        <end position="250"/>
    </location>
</feature>
<evidence type="ECO:0000313" key="9">
    <source>
        <dbReference type="Proteomes" id="UP000822688"/>
    </source>
</evidence>
<dbReference type="FunFam" id="3.30.200.20:FF:000268">
    <property type="entry name" value="probable receptor-like serine/threonine-protein kinase At5g57670"/>
    <property type="match status" value="1"/>
</dbReference>
<organism evidence="8 9">
    <name type="scientific">Ceratodon purpureus</name>
    <name type="common">Fire moss</name>
    <name type="synonym">Dicranum purpureum</name>
    <dbReference type="NCBI Taxonomy" id="3225"/>
    <lineage>
        <taxon>Eukaryota</taxon>
        <taxon>Viridiplantae</taxon>
        <taxon>Streptophyta</taxon>
        <taxon>Embryophyta</taxon>
        <taxon>Bryophyta</taxon>
        <taxon>Bryophytina</taxon>
        <taxon>Bryopsida</taxon>
        <taxon>Dicranidae</taxon>
        <taxon>Pseudoditrichales</taxon>
        <taxon>Ditrichaceae</taxon>
        <taxon>Ceratodon</taxon>
    </lineage>
</organism>
<feature type="binding site" evidence="5">
    <location>
        <position position="609"/>
    </location>
    <ligand>
        <name>ATP</name>
        <dbReference type="ChEBI" id="CHEBI:30616"/>
    </ligand>
</feature>
<evidence type="ECO:0000256" key="6">
    <source>
        <dbReference type="SAM" id="MobiDB-lite"/>
    </source>
</evidence>
<evidence type="ECO:0000313" key="8">
    <source>
        <dbReference type="EMBL" id="KAG0586643.1"/>
    </source>
</evidence>
<dbReference type="InterPro" id="IPR014729">
    <property type="entry name" value="Rossmann-like_a/b/a_fold"/>
</dbReference>
<keyword evidence="1" id="KW-0808">Transferase</keyword>
<reference evidence="8" key="1">
    <citation type="submission" date="2020-06" db="EMBL/GenBank/DDBJ databases">
        <title>WGS assembly of Ceratodon purpureus strain R40.</title>
        <authorList>
            <person name="Carey S.B."/>
            <person name="Jenkins J."/>
            <person name="Shu S."/>
            <person name="Lovell J.T."/>
            <person name="Sreedasyam A."/>
            <person name="Maumus F."/>
            <person name="Tiley G.P."/>
            <person name="Fernandez-Pozo N."/>
            <person name="Barry K."/>
            <person name="Chen C."/>
            <person name="Wang M."/>
            <person name="Lipzen A."/>
            <person name="Daum C."/>
            <person name="Saski C.A."/>
            <person name="Payton A.C."/>
            <person name="Mcbreen J.C."/>
            <person name="Conrad R.E."/>
            <person name="Kollar L.M."/>
            <person name="Olsson S."/>
            <person name="Huttunen S."/>
            <person name="Landis J.B."/>
            <person name="Wickett N.J."/>
            <person name="Johnson M.G."/>
            <person name="Rensing S.A."/>
            <person name="Grimwood J."/>
            <person name="Schmutz J."/>
            <person name="Mcdaniel S.F."/>
        </authorList>
    </citation>
    <scope>NUCLEOTIDE SEQUENCE</scope>
    <source>
        <strain evidence="8">R40</strain>
    </source>
</reference>
<dbReference type="InterPro" id="IPR000719">
    <property type="entry name" value="Prot_kinase_dom"/>
</dbReference>
<feature type="region of interest" description="Disordered" evidence="6">
    <location>
        <begin position="1"/>
        <end position="22"/>
    </location>
</feature>
<dbReference type="InterPro" id="IPR006016">
    <property type="entry name" value="UspA"/>
</dbReference>
<dbReference type="PROSITE" id="PS00108">
    <property type="entry name" value="PROTEIN_KINASE_ST"/>
    <property type="match status" value="1"/>
</dbReference>
<keyword evidence="9" id="KW-1185">Reference proteome</keyword>
<sequence>MGAETFHSARTPAPSRISNSGEMVDESVLQQTLEEEQVLEDVVAEGRLQSPGGRKLLVAMKLNAPYCQEILERTLTELAMPGDRILAFHVASCPGSHSVASSCEHEEYFEQLADSLGGLLDVYEELCNLRQIKLEIEIIPGVDVKKVLVDFARSHDTCTLILGSHKHFTVRRNKSLGRYCLRRLPFTCTVVVLERGEIILNDQGTLRTSTGAGMIKTLRRSLRSFGRSSKKAMKVGSNEGPDDPPRPSDAAHLELCRSEHGFEFPVHSTEIGKCYFSDSSPFQGFRHSFQGFSHSSVTSSPKADIRRADMFILEDQNGTQPVLPVESHVEDGYSSSDSDGELETPRLSESILDFKPEDLVIPGWPLMHHLIGFDTERHSLSPQGRPSSIEEPSAPSPLHPLAIEKKPASRKLRSLFLEEEKSAEDLQESRSPDKVKSARNHLHRMFSLTKKFPNQLDRQMSIIDWALKLPSRSKEAPKSPTSMTFAEEVYAKLLQEIALDAFRARGDHVEEETSSEASVEARSTDLNMVDEKEEFSLNVTKAGDVRQGSNAYLVERLDLLCSDRKCITFVYEELEAGTSNFSPSNVVGRGGGSEVFKGKLPGGRLVAVKRLNGGPQAVEELLNDVGINTSLLHPHIVPLLGYCVDSSHLILVYDYLPEGNLEDRLHAGKEVPVLPWRERYKVAVGTAKALDYLHHGTSRPVIHRDVKSSNILLTSDFEAQLSDFGLAKWAPKKASYLLCNDILGTFGYLAPEYFMYGRVNNKTDVYAFGVVLLELITGRSPIDNTKPKGQENLVNWARPLLEEKNLEILVDSRLKGVYDVDQMKRMLLAASLCVQQSPRRRPQMSRVLQILCSSHGRLQSIRATSEENTCTDFSEEELEEGDIQIEESPTFGKRSRDIQTHLALALLGVDDDLISRSSLNHSGVDLPHHLDNRFSLSSRLVQ</sequence>
<dbReference type="AlphaFoldDB" id="A0A8T0IWB5"/>
<dbReference type="PANTHER" id="PTHR47987:SF11">
    <property type="entry name" value="RECEPTOR-LIKE CYTOSOLIC SERINE_THREONINE-PROTEIN KINASE RBK1 ISOFORM X1"/>
    <property type="match status" value="1"/>
</dbReference>
<dbReference type="CDD" id="cd14066">
    <property type="entry name" value="STKc_IRAK"/>
    <property type="match status" value="1"/>
</dbReference>
<keyword evidence="4 5" id="KW-0067">ATP-binding</keyword>
<dbReference type="Gene3D" id="1.10.510.10">
    <property type="entry name" value="Transferase(Phosphotransferase) domain 1"/>
    <property type="match status" value="1"/>
</dbReference>
<dbReference type="Gene3D" id="3.30.200.20">
    <property type="entry name" value="Phosphorylase Kinase, domain 1"/>
    <property type="match status" value="1"/>
</dbReference>
<dbReference type="GO" id="GO:0005524">
    <property type="term" value="F:ATP binding"/>
    <property type="evidence" value="ECO:0007669"/>
    <property type="project" value="UniProtKB-UniRule"/>
</dbReference>
<dbReference type="PROSITE" id="PS50011">
    <property type="entry name" value="PROTEIN_KINASE_DOM"/>
    <property type="match status" value="1"/>
</dbReference>
<evidence type="ECO:0000256" key="4">
    <source>
        <dbReference type="ARBA" id="ARBA00022840"/>
    </source>
</evidence>
<keyword evidence="2 5" id="KW-0547">Nucleotide-binding</keyword>
<dbReference type="FunFam" id="1.10.510.10:FF:000284">
    <property type="entry name" value="Putative receptor-like serine/threonine-protein kinase"/>
    <property type="match status" value="1"/>
</dbReference>
<accession>A0A8T0IWB5</accession>
<evidence type="ECO:0000256" key="3">
    <source>
        <dbReference type="ARBA" id="ARBA00022777"/>
    </source>
</evidence>
<dbReference type="InterPro" id="IPR046958">
    <property type="entry name" value="RBK1/2/STUNTED"/>
</dbReference>
<gene>
    <name evidence="8" type="ORF">KC19_2G106000</name>
</gene>
<dbReference type="Pfam" id="PF00582">
    <property type="entry name" value="Usp"/>
    <property type="match status" value="1"/>
</dbReference>
<evidence type="ECO:0000256" key="1">
    <source>
        <dbReference type="ARBA" id="ARBA00022679"/>
    </source>
</evidence>
<dbReference type="InterPro" id="IPR008271">
    <property type="entry name" value="Ser/Thr_kinase_AS"/>
</dbReference>
<dbReference type="Gene3D" id="3.40.50.620">
    <property type="entry name" value="HUPs"/>
    <property type="match status" value="1"/>
</dbReference>
<evidence type="ECO:0000259" key="7">
    <source>
        <dbReference type="PROSITE" id="PS50011"/>
    </source>
</evidence>
<evidence type="ECO:0000256" key="2">
    <source>
        <dbReference type="ARBA" id="ARBA00022741"/>
    </source>
</evidence>